<dbReference type="GO" id="GO:0003677">
    <property type="term" value="F:DNA binding"/>
    <property type="evidence" value="ECO:0007669"/>
    <property type="project" value="UniProtKB-KW"/>
</dbReference>
<dbReference type="EMBL" id="JAACNH010000003">
    <property type="protein sequence ID" value="KAG8449440.1"/>
    <property type="molecule type" value="Genomic_DNA"/>
</dbReference>
<dbReference type="Gene3D" id="3.30.160.60">
    <property type="entry name" value="Classic Zinc Finger"/>
    <property type="match status" value="9"/>
</dbReference>
<feature type="domain" description="C2H2-type" evidence="13">
    <location>
        <begin position="268"/>
        <end position="296"/>
    </location>
</feature>
<evidence type="ECO:0000256" key="5">
    <source>
        <dbReference type="ARBA" id="ARBA00022737"/>
    </source>
</evidence>
<dbReference type="InterPro" id="IPR050636">
    <property type="entry name" value="C2H2-ZF_domain-containing"/>
</dbReference>
<evidence type="ECO:0000256" key="7">
    <source>
        <dbReference type="ARBA" id="ARBA00022833"/>
    </source>
</evidence>
<dbReference type="FunFam" id="3.30.160.60:FF:000097">
    <property type="entry name" value="Zinc finger protein"/>
    <property type="match status" value="1"/>
</dbReference>
<dbReference type="PANTHER" id="PTHR47772:SF13">
    <property type="entry name" value="GASTRULA ZINC FINGER PROTEIN XLCGF49.1-LIKE-RELATED"/>
    <property type="match status" value="1"/>
</dbReference>
<feature type="domain" description="C2H2-type" evidence="13">
    <location>
        <begin position="17"/>
        <end position="44"/>
    </location>
</feature>
<dbReference type="PANTHER" id="PTHR47772">
    <property type="entry name" value="ZINC FINGER PROTEIN 200"/>
    <property type="match status" value="1"/>
</dbReference>
<dbReference type="FunFam" id="3.30.160.60:FF:000744">
    <property type="entry name" value="zinc finger E-box-binding homeobox 1"/>
    <property type="match status" value="1"/>
</dbReference>
<dbReference type="GO" id="GO:0010468">
    <property type="term" value="P:regulation of gene expression"/>
    <property type="evidence" value="ECO:0007669"/>
    <property type="project" value="UniProtKB-ARBA"/>
</dbReference>
<protein>
    <recommendedName>
        <fullName evidence="13">C2H2-type domain-containing protein</fullName>
    </recommendedName>
</protein>
<evidence type="ECO:0000259" key="13">
    <source>
        <dbReference type="PROSITE" id="PS50157"/>
    </source>
</evidence>
<name>A0A8T2K1C2_9PIPI</name>
<feature type="domain" description="C2H2-type" evidence="13">
    <location>
        <begin position="45"/>
        <end position="67"/>
    </location>
</feature>
<sequence length="584" mass="67996">MFQNLKFKDGAAVRKLYICDSCPKEFESPSKLDRHYLTHTGEKPFHCQDCTKSFRQLVHLERHKRTHIRPFQCNVCHLNFRKQETLSNHQKSHLKARMNKKDSSEKNGALAYCTRCSIIFANEENRLLHRCNFLNVTASKRHKISQCELCDKVFASRSKLERHWLIHTGQKPFTCTICGKCFRQKAHLKIHQQTHTQERPFQCTCCFKSFKTSGKLLKHKEDHIQQNYYPNILNRSRTTRATESVYNGIVQNVKEESHEFFSVYVIPYQCPTCDQCFETQDILDNHSCFILEDGKPLKRKPFIHNTVQSQNQEFGILYQDLQVCADSDSTAGNFFISGRKEPVNAGDTLHHFLGGAKGELSQRRMNKCDQCEKAFPSFSKLRRHYLIHTGLKPFTCSECGKNFRQSAHLKRHQVTHKKKMPFRRTKGKLSNLREILIQEETQAGCQYSQNQGYPSGILENLDGFEASLQYEVPEIKVEIEASCDSGSIQKFQPELHHKFRTSFLRERVAKARSKQQPQSKKPGMVHRSYKCSVCGKIFLSPSKLERHHLIHAGQKPFQCPDCGKTFRQNPHLKRHRLTHVRVKN</sequence>
<dbReference type="AlphaFoldDB" id="A0A8T2K1C2"/>
<comment type="subcellular location">
    <subcellularLocation>
        <location evidence="2">Nucleus</location>
    </subcellularLocation>
</comment>
<keyword evidence="6 12" id="KW-0863">Zinc-finger</keyword>
<reference evidence="14" key="1">
    <citation type="thesis" date="2020" institute="ProQuest LLC" country="789 East Eisenhower Parkway, Ann Arbor, MI, USA">
        <title>Comparative Genomics and Chromosome Evolution.</title>
        <authorList>
            <person name="Mudd A.B."/>
        </authorList>
    </citation>
    <scope>NUCLEOTIDE SEQUENCE</scope>
    <source>
        <strain evidence="14">Female2</strain>
        <tissue evidence="14">Blood</tissue>
    </source>
</reference>
<dbReference type="GO" id="GO:0005634">
    <property type="term" value="C:nucleus"/>
    <property type="evidence" value="ECO:0007669"/>
    <property type="project" value="UniProtKB-SubCell"/>
</dbReference>
<dbReference type="SUPFAM" id="SSF57667">
    <property type="entry name" value="beta-beta-alpha zinc fingers"/>
    <property type="match status" value="6"/>
</dbReference>
<comment type="caution">
    <text evidence="14">The sequence shown here is derived from an EMBL/GenBank/DDBJ whole genome shotgun (WGS) entry which is preliminary data.</text>
</comment>
<evidence type="ECO:0000256" key="4">
    <source>
        <dbReference type="ARBA" id="ARBA00022723"/>
    </source>
</evidence>
<feature type="domain" description="C2H2-type" evidence="13">
    <location>
        <begin position="366"/>
        <end position="393"/>
    </location>
</feature>
<evidence type="ECO:0000256" key="10">
    <source>
        <dbReference type="ARBA" id="ARBA00023163"/>
    </source>
</evidence>
<dbReference type="SMART" id="SM00355">
    <property type="entry name" value="ZnF_C2H2"/>
    <property type="match status" value="11"/>
</dbReference>
<dbReference type="Pfam" id="PF00096">
    <property type="entry name" value="zf-C2H2"/>
    <property type="match status" value="9"/>
</dbReference>
<dbReference type="GO" id="GO:0008270">
    <property type="term" value="F:zinc ion binding"/>
    <property type="evidence" value="ECO:0007669"/>
    <property type="project" value="UniProtKB-KW"/>
</dbReference>
<dbReference type="FunFam" id="3.30.160.60:FF:000624">
    <property type="entry name" value="zinc finger protein 697"/>
    <property type="match status" value="2"/>
</dbReference>
<keyword evidence="9" id="KW-0238">DNA-binding</keyword>
<gene>
    <name evidence="14" type="ORF">GDO86_016190</name>
</gene>
<evidence type="ECO:0000256" key="12">
    <source>
        <dbReference type="PROSITE-ProRule" id="PRU00042"/>
    </source>
</evidence>
<proteinExistence type="inferred from homology"/>
<keyword evidence="7" id="KW-0862">Zinc</keyword>
<keyword evidence="10" id="KW-0804">Transcription</keyword>
<comment type="function">
    <text evidence="1">May be involved in transcriptional regulation.</text>
</comment>
<organism evidence="14 15">
    <name type="scientific">Hymenochirus boettgeri</name>
    <name type="common">Congo dwarf clawed frog</name>
    <dbReference type="NCBI Taxonomy" id="247094"/>
    <lineage>
        <taxon>Eukaryota</taxon>
        <taxon>Metazoa</taxon>
        <taxon>Chordata</taxon>
        <taxon>Craniata</taxon>
        <taxon>Vertebrata</taxon>
        <taxon>Euteleostomi</taxon>
        <taxon>Amphibia</taxon>
        <taxon>Batrachia</taxon>
        <taxon>Anura</taxon>
        <taxon>Pipoidea</taxon>
        <taxon>Pipidae</taxon>
        <taxon>Pipinae</taxon>
        <taxon>Hymenochirus</taxon>
    </lineage>
</organism>
<evidence type="ECO:0000256" key="6">
    <source>
        <dbReference type="ARBA" id="ARBA00022771"/>
    </source>
</evidence>
<evidence type="ECO:0000313" key="14">
    <source>
        <dbReference type="EMBL" id="KAG8449440.1"/>
    </source>
</evidence>
<dbReference type="OrthoDB" id="8113227at2759"/>
<feature type="domain" description="C2H2-type" evidence="13">
    <location>
        <begin position="394"/>
        <end position="421"/>
    </location>
</feature>
<evidence type="ECO:0000256" key="11">
    <source>
        <dbReference type="ARBA" id="ARBA00023242"/>
    </source>
</evidence>
<keyword evidence="11" id="KW-0539">Nucleus</keyword>
<keyword evidence="4" id="KW-0479">Metal-binding</keyword>
<evidence type="ECO:0000256" key="2">
    <source>
        <dbReference type="ARBA" id="ARBA00004123"/>
    </source>
</evidence>
<keyword evidence="15" id="KW-1185">Reference proteome</keyword>
<comment type="similarity">
    <text evidence="3">Belongs to the krueppel C2H2-type zinc-finger protein family.</text>
</comment>
<dbReference type="InterPro" id="IPR036236">
    <property type="entry name" value="Znf_C2H2_sf"/>
</dbReference>
<keyword evidence="5" id="KW-0677">Repeat</keyword>
<dbReference type="FunFam" id="3.30.160.60:FF:000250">
    <property type="entry name" value="zinc finger protein 197 isoform X1"/>
    <property type="match status" value="1"/>
</dbReference>
<feature type="domain" description="C2H2-type" evidence="13">
    <location>
        <begin position="529"/>
        <end position="556"/>
    </location>
</feature>
<evidence type="ECO:0000256" key="1">
    <source>
        <dbReference type="ARBA" id="ARBA00003767"/>
    </source>
</evidence>
<evidence type="ECO:0000256" key="9">
    <source>
        <dbReference type="ARBA" id="ARBA00023125"/>
    </source>
</evidence>
<feature type="domain" description="C2H2-type" evidence="13">
    <location>
        <begin position="173"/>
        <end position="200"/>
    </location>
</feature>
<feature type="domain" description="C2H2-type" evidence="13">
    <location>
        <begin position="557"/>
        <end position="584"/>
    </location>
</feature>
<dbReference type="PROSITE" id="PS50157">
    <property type="entry name" value="ZINC_FINGER_C2H2_2"/>
    <property type="match status" value="11"/>
</dbReference>
<feature type="domain" description="C2H2-type" evidence="13">
    <location>
        <begin position="71"/>
        <end position="98"/>
    </location>
</feature>
<feature type="domain" description="C2H2-type" evidence="13">
    <location>
        <begin position="201"/>
        <end position="228"/>
    </location>
</feature>
<accession>A0A8T2K1C2</accession>
<dbReference type="FunFam" id="3.30.160.60:FF:000340">
    <property type="entry name" value="zinc finger protein 473 isoform X1"/>
    <property type="match status" value="1"/>
</dbReference>
<dbReference type="Proteomes" id="UP000812440">
    <property type="component" value="Chromosome 8_10"/>
</dbReference>
<keyword evidence="8" id="KW-0805">Transcription regulation</keyword>
<dbReference type="PROSITE" id="PS00028">
    <property type="entry name" value="ZINC_FINGER_C2H2_1"/>
    <property type="match status" value="10"/>
</dbReference>
<evidence type="ECO:0000256" key="8">
    <source>
        <dbReference type="ARBA" id="ARBA00023015"/>
    </source>
</evidence>
<feature type="domain" description="C2H2-type" evidence="13">
    <location>
        <begin position="145"/>
        <end position="172"/>
    </location>
</feature>
<evidence type="ECO:0000313" key="15">
    <source>
        <dbReference type="Proteomes" id="UP000812440"/>
    </source>
</evidence>
<evidence type="ECO:0000256" key="3">
    <source>
        <dbReference type="ARBA" id="ARBA00006991"/>
    </source>
</evidence>
<dbReference type="InterPro" id="IPR013087">
    <property type="entry name" value="Znf_C2H2_type"/>
</dbReference>